<comment type="caution">
    <text evidence="7">The sequence shown here is derived from an EMBL/GenBank/DDBJ whole genome shotgun (WGS) entry which is preliminary data.</text>
</comment>
<keyword evidence="3 4" id="KW-0342">GTP-binding</keyword>
<dbReference type="GO" id="GO:0003924">
    <property type="term" value="F:GTPase activity"/>
    <property type="evidence" value="ECO:0007669"/>
    <property type="project" value="InterPro"/>
</dbReference>
<evidence type="ECO:0000256" key="2">
    <source>
        <dbReference type="ARBA" id="ARBA00022741"/>
    </source>
</evidence>
<dbReference type="SUPFAM" id="SSF52540">
    <property type="entry name" value="P-loop containing nucleoside triphosphate hydrolases"/>
    <property type="match status" value="1"/>
</dbReference>
<keyword evidence="5" id="KW-0460">Magnesium</keyword>
<dbReference type="GO" id="GO:0005525">
    <property type="term" value="F:GTP binding"/>
    <property type="evidence" value="ECO:0007669"/>
    <property type="project" value="UniProtKB-KW"/>
</dbReference>
<accession>A0A061J0Q9</accession>
<proteinExistence type="inferred from homology"/>
<dbReference type="VEuPathDB" id="TriTrypDB:TRSC58_04417"/>
<dbReference type="GO" id="GO:0046872">
    <property type="term" value="F:metal ion binding"/>
    <property type="evidence" value="ECO:0007669"/>
    <property type="project" value="UniProtKB-KW"/>
</dbReference>
<dbReference type="PRINTS" id="PR00328">
    <property type="entry name" value="SAR1GTPBP"/>
</dbReference>
<dbReference type="Gene3D" id="3.40.50.300">
    <property type="entry name" value="P-loop containing nucleotide triphosphate hydrolases"/>
    <property type="match status" value="1"/>
</dbReference>
<dbReference type="PANTHER" id="PTHR45697">
    <property type="entry name" value="ADP-RIBOSYLATION FACTOR-LIKE PROTEIN 2-RELATED"/>
    <property type="match status" value="1"/>
</dbReference>
<feature type="binding site" evidence="4">
    <location>
        <position position="78"/>
    </location>
    <ligand>
        <name>GTP</name>
        <dbReference type="ChEBI" id="CHEBI:37565"/>
    </ligand>
</feature>
<feature type="binding site" evidence="4">
    <location>
        <begin position="132"/>
        <end position="135"/>
    </location>
    <ligand>
        <name>GTP</name>
        <dbReference type="ChEBI" id="CHEBI:37565"/>
    </ligand>
</feature>
<dbReference type="AlphaFoldDB" id="A0A061J0Q9"/>
<protein>
    <submittedName>
        <fullName evidence="7">ADP-ribosylation factor-like protein</fullName>
    </submittedName>
</protein>
<keyword evidence="8" id="KW-1185">Reference proteome</keyword>
<evidence type="ECO:0000256" key="3">
    <source>
        <dbReference type="ARBA" id="ARBA00023134"/>
    </source>
</evidence>
<keyword evidence="2 4" id="KW-0547">Nucleotide-binding</keyword>
<dbReference type="PROSITE" id="PS51417">
    <property type="entry name" value="ARF"/>
    <property type="match status" value="1"/>
</dbReference>
<dbReference type="FunFam" id="3.40.50.300:FF:001166">
    <property type="entry name" value="ADP-ribosylation factor D"/>
    <property type="match status" value="1"/>
</dbReference>
<reference evidence="7 8" key="1">
    <citation type="submission" date="2013-07" db="EMBL/GenBank/DDBJ databases">
        <authorList>
            <person name="Stoco P.H."/>
            <person name="Wagner G."/>
            <person name="Gerber A."/>
            <person name="Zaha A."/>
            <person name="Thompson C."/>
            <person name="Bartholomeu D.C."/>
            <person name="Luckemeyer D.D."/>
            <person name="Bahia D."/>
            <person name="Loreto E."/>
            <person name="Prestes E.B."/>
            <person name="Lima F.M."/>
            <person name="Rodrigues-Luiz G."/>
            <person name="Vallejo G.A."/>
            <person name="Filho J.F."/>
            <person name="Monteiro K.M."/>
            <person name="Tyler K.M."/>
            <person name="de Almeida L.G."/>
            <person name="Ortiz M.F."/>
            <person name="Siervo M.A."/>
            <person name="de Moraes M.H."/>
            <person name="Cunha O.L."/>
            <person name="Mendonca-Neto R."/>
            <person name="Silva R."/>
            <person name="Teixeira S.M."/>
            <person name="Murta S.M."/>
            <person name="Sincero T.C."/>
            <person name="Mendes T.A."/>
            <person name="Urmenyi T.P."/>
            <person name="Silva V.G."/>
            <person name="da Rocha W.D."/>
            <person name="Andersson B."/>
            <person name="Romanha A.J."/>
            <person name="Steindel M."/>
            <person name="de Vasconcelos A.T."/>
            <person name="Grisard E.C."/>
        </authorList>
    </citation>
    <scope>NUCLEOTIDE SEQUENCE [LARGE SCALE GENOMIC DNA]</scope>
    <source>
        <strain evidence="7 8">SC58</strain>
    </source>
</reference>
<evidence type="ECO:0000313" key="8">
    <source>
        <dbReference type="Proteomes" id="UP000031737"/>
    </source>
</evidence>
<organism evidence="7 8">
    <name type="scientific">Trypanosoma rangeli SC58</name>
    <dbReference type="NCBI Taxonomy" id="429131"/>
    <lineage>
        <taxon>Eukaryota</taxon>
        <taxon>Discoba</taxon>
        <taxon>Euglenozoa</taxon>
        <taxon>Kinetoplastea</taxon>
        <taxon>Metakinetoplastina</taxon>
        <taxon>Trypanosomatida</taxon>
        <taxon>Trypanosomatidae</taxon>
        <taxon>Trypanosoma</taxon>
        <taxon>Herpetosoma</taxon>
    </lineage>
</organism>
<dbReference type="InterPro" id="IPR005225">
    <property type="entry name" value="Small_GTP-bd"/>
</dbReference>
<feature type="binding site" evidence="4">
    <location>
        <begin position="21"/>
        <end position="28"/>
    </location>
    <ligand>
        <name>GTP</name>
        <dbReference type="ChEBI" id="CHEBI:37565"/>
    </ligand>
</feature>
<evidence type="ECO:0000313" key="7">
    <source>
        <dbReference type="EMBL" id="ESL07890.1"/>
    </source>
</evidence>
<evidence type="ECO:0000256" key="1">
    <source>
        <dbReference type="ARBA" id="ARBA00010290"/>
    </source>
</evidence>
<dbReference type="InterPro" id="IPR044612">
    <property type="entry name" value="ARL2/3"/>
</dbReference>
<dbReference type="NCBIfam" id="TIGR00231">
    <property type="entry name" value="small_GTP"/>
    <property type="match status" value="1"/>
</dbReference>
<dbReference type="SMART" id="SM00178">
    <property type="entry name" value="SAR"/>
    <property type="match status" value="1"/>
</dbReference>
<feature type="binding site" evidence="5">
    <location>
        <position position="56"/>
    </location>
    <ligand>
        <name>Mg(2+)</name>
        <dbReference type="ChEBI" id="CHEBI:18420"/>
    </ligand>
</feature>
<dbReference type="Proteomes" id="UP000031737">
    <property type="component" value="Unassembled WGS sequence"/>
</dbReference>
<dbReference type="EMBL" id="AUPL01004417">
    <property type="protein sequence ID" value="ESL07890.1"/>
    <property type="molecule type" value="Genomic_DNA"/>
</dbReference>
<sequence>MLKSLRNRVRRENEPRVLIVGLDNAGKTTLLNTLCENDVPEVANAHSTPAAPEGPTQGFNIKTLTRAGRHAKLCDLGGQRALREYWQDYYNNTDCIMYVVDSSDHRRLEETYASFVDVISGIQGVPVLVFANKQDLATAKSPQVIAETLHLQEFRDRKWHIQGCSAKTGMGLEEGVAWILNMCIS</sequence>
<dbReference type="InterPro" id="IPR006689">
    <property type="entry name" value="Small_GTPase_ARF/SAR"/>
</dbReference>
<evidence type="ECO:0000256" key="6">
    <source>
        <dbReference type="RuleBase" id="RU003925"/>
    </source>
</evidence>
<comment type="similarity">
    <text evidence="1 6">Belongs to the small GTPase superfamily. Arf family.</text>
</comment>
<evidence type="ECO:0000256" key="4">
    <source>
        <dbReference type="PIRSR" id="PIRSR606689-1"/>
    </source>
</evidence>
<dbReference type="SMART" id="SM00177">
    <property type="entry name" value="ARF"/>
    <property type="match status" value="1"/>
</dbReference>
<dbReference type="Pfam" id="PF00025">
    <property type="entry name" value="Arf"/>
    <property type="match status" value="1"/>
</dbReference>
<evidence type="ECO:0000256" key="5">
    <source>
        <dbReference type="PIRSR" id="PIRSR606689-2"/>
    </source>
</evidence>
<dbReference type="OrthoDB" id="2011769at2759"/>
<keyword evidence="5" id="KW-0479">Metal-binding</keyword>
<dbReference type="InterPro" id="IPR027417">
    <property type="entry name" value="P-loop_NTPase"/>
</dbReference>
<gene>
    <name evidence="7" type="ORF">TRSC58_04417</name>
</gene>
<name>A0A061J0Q9_TRYRA</name>
<feature type="binding site" evidence="5">
    <location>
        <position position="28"/>
    </location>
    <ligand>
        <name>Mg(2+)</name>
        <dbReference type="ChEBI" id="CHEBI:18420"/>
    </ligand>
</feature>